<evidence type="ECO:0000256" key="1">
    <source>
        <dbReference type="SAM" id="MobiDB-lite"/>
    </source>
</evidence>
<evidence type="ECO:0000313" key="2">
    <source>
        <dbReference type="EMBL" id="GIY03502.1"/>
    </source>
</evidence>
<accession>A0AAV4Q2I2</accession>
<dbReference type="Proteomes" id="UP001054837">
    <property type="component" value="Unassembled WGS sequence"/>
</dbReference>
<organism evidence="2 3">
    <name type="scientific">Caerostris darwini</name>
    <dbReference type="NCBI Taxonomy" id="1538125"/>
    <lineage>
        <taxon>Eukaryota</taxon>
        <taxon>Metazoa</taxon>
        <taxon>Ecdysozoa</taxon>
        <taxon>Arthropoda</taxon>
        <taxon>Chelicerata</taxon>
        <taxon>Arachnida</taxon>
        <taxon>Araneae</taxon>
        <taxon>Araneomorphae</taxon>
        <taxon>Entelegynae</taxon>
        <taxon>Araneoidea</taxon>
        <taxon>Araneidae</taxon>
        <taxon>Caerostris</taxon>
    </lineage>
</organism>
<dbReference type="AlphaFoldDB" id="A0AAV4Q2I2"/>
<comment type="caution">
    <text evidence="2">The sequence shown here is derived from an EMBL/GenBank/DDBJ whole genome shotgun (WGS) entry which is preliminary data.</text>
</comment>
<dbReference type="EMBL" id="BPLQ01003814">
    <property type="protein sequence ID" value="GIY03502.1"/>
    <property type="molecule type" value="Genomic_DNA"/>
</dbReference>
<name>A0AAV4Q2I2_9ARAC</name>
<evidence type="ECO:0008006" key="4">
    <source>
        <dbReference type="Google" id="ProtNLM"/>
    </source>
</evidence>
<feature type="compositionally biased region" description="Low complexity" evidence="1">
    <location>
        <begin position="45"/>
        <end position="54"/>
    </location>
</feature>
<reference evidence="2 3" key="1">
    <citation type="submission" date="2021-06" db="EMBL/GenBank/DDBJ databases">
        <title>Caerostris darwini draft genome.</title>
        <authorList>
            <person name="Kono N."/>
            <person name="Arakawa K."/>
        </authorList>
    </citation>
    <scope>NUCLEOTIDE SEQUENCE [LARGE SCALE GENOMIC DNA]</scope>
</reference>
<feature type="region of interest" description="Disordered" evidence="1">
    <location>
        <begin position="44"/>
        <end position="109"/>
    </location>
</feature>
<proteinExistence type="predicted"/>
<evidence type="ECO:0000313" key="3">
    <source>
        <dbReference type="Proteomes" id="UP001054837"/>
    </source>
</evidence>
<gene>
    <name evidence="2" type="ORF">CDAR_231361</name>
</gene>
<sequence length="196" mass="22152">MSNRFRVAFREKLCAENPCTCASCFFCCCWKTWHDYYQAQRNRGSSSASSSHHAPQANITSSPPDPVIQPRLQPSLREKTPTSPDLGRYFGKSHSDETRKSIEEDRPHFNSDPNFSLMLAVSRCKDLSSADDSDYHLARDKHSNEYGNGECISCVSCNSVFATKSKMGLYSSIPHCKRPSISEELRRVATQEESRL</sequence>
<keyword evidence="3" id="KW-1185">Reference proteome</keyword>
<feature type="compositionally biased region" description="Basic and acidic residues" evidence="1">
    <location>
        <begin position="93"/>
        <end position="109"/>
    </location>
</feature>
<protein>
    <recommendedName>
        <fullName evidence="4">C2H2-type domain-containing protein</fullName>
    </recommendedName>
</protein>